<feature type="transmembrane region" description="Helical" evidence="1">
    <location>
        <begin position="25"/>
        <end position="57"/>
    </location>
</feature>
<dbReference type="GeneID" id="106545139"/>
<dbReference type="GO" id="GO:0016020">
    <property type="term" value="C:membrane"/>
    <property type="evidence" value="ECO:0007669"/>
    <property type="project" value="InterPro"/>
</dbReference>
<evidence type="ECO:0000256" key="1">
    <source>
        <dbReference type="SAM" id="Phobius"/>
    </source>
</evidence>
<dbReference type="PANTHER" id="PTHR11814">
    <property type="entry name" value="SULFATE TRANSPORTER"/>
    <property type="match status" value="1"/>
</dbReference>
<dbReference type="GO" id="GO:0055085">
    <property type="term" value="P:transmembrane transport"/>
    <property type="evidence" value="ECO:0007669"/>
    <property type="project" value="InterPro"/>
</dbReference>
<evidence type="ECO:0000313" key="2">
    <source>
        <dbReference type="Proteomes" id="UP000504617"/>
    </source>
</evidence>
<keyword evidence="1" id="KW-1133">Transmembrane helix</keyword>
<reference evidence="3" key="1">
    <citation type="submission" date="2025-08" db="UniProtKB">
        <authorList>
            <consortium name="RefSeq"/>
        </authorList>
    </citation>
    <scope>IDENTIFICATION</scope>
    <source>
        <tissue evidence="3">Skeletal muscle</tissue>
    </source>
</reference>
<protein>
    <submittedName>
        <fullName evidence="3">Prestin</fullName>
    </submittedName>
</protein>
<dbReference type="OrthoDB" id="288203at2759"/>
<dbReference type="Proteomes" id="UP000504617">
    <property type="component" value="Unplaced"/>
</dbReference>
<dbReference type="KEGG" id="tsr:106545139"/>
<keyword evidence="1" id="KW-0812">Transmembrane</keyword>
<organism evidence="2 3">
    <name type="scientific">Thamnophis sirtalis</name>
    <dbReference type="NCBI Taxonomy" id="35019"/>
    <lineage>
        <taxon>Eukaryota</taxon>
        <taxon>Metazoa</taxon>
        <taxon>Chordata</taxon>
        <taxon>Craniata</taxon>
        <taxon>Vertebrata</taxon>
        <taxon>Euteleostomi</taxon>
        <taxon>Lepidosauria</taxon>
        <taxon>Squamata</taxon>
        <taxon>Bifurcata</taxon>
        <taxon>Unidentata</taxon>
        <taxon>Episquamata</taxon>
        <taxon>Toxicofera</taxon>
        <taxon>Serpentes</taxon>
        <taxon>Colubroidea</taxon>
        <taxon>Colubridae</taxon>
        <taxon>Natricinae</taxon>
        <taxon>Thamnophis</taxon>
    </lineage>
</organism>
<accession>A0A6I9Y217</accession>
<name>A0A6I9Y217_9SAUR</name>
<evidence type="ECO:0000313" key="3">
    <source>
        <dbReference type="RefSeq" id="XP_013917073.1"/>
    </source>
</evidence>
<proteinExistence type="predicted"/>
<keyword evidence="2" id="KW-1185">Reference proteome</keyword>
<keyword evidence="1" id="KW-0472">Membrane</keyword>
<dbReference type="InterPro" id="IPR001902">
    <property type="entry name" value="SLC26A/SulP_fam"/>
</dbReference>
<feature type="transmembrane region" description="Helical" evidence="1">
    <location>
        <begin position="101"/>
        <end position="118"/>
    </location>
</feature>
<sequence>MVNLKGMFKQLGDIVHFWRTSKIELAIWIVAFLASVFLGLDYGLLTSITFAVITIVYRTQSPQYRILGQIHNSDIYWDVELYEEVRDLEHRKLTCSFKRRGGTIGSIGGFQIFGYWFMKEILNRLIGMN</sequence>
<dbReference type="CTD" id="375611"/>
<gene>
    <name evidence="3" type="primary">SLC26A5</name>
</gene>
<dbReference type="RefSeq" id="XP_013917073.1">
    <property type="nucleotide sequence ID" value="XM_014061598.1"/>
</dbReference>
<dbReference type="AlphaFoldDB" id="A0A6I9Y217"/>